<feature type="coiled-coil region" evidence="6">
    <location>
        <begin position="875"/>
        <end position="909"/>
    </location>
</feature>
<feature type="region of interest" description="Disordered" evidence="7">
    <location>
        <begin position="525"/>
        <end position="560"/>
    </location>
</feature>
<feature type="domain" description="DNA/RNA-binding" evidence="8">
    <location>
        <begin position="200"/>
        <end position="401"/>
    </location>
</feature>
<dbReference type="InterPro" id="IPR018834">
    <property type="entry name" value="DNA/RNA-bd_Est1-type"/>
</dbReference>
<keyword evidence="6" id="KW-0175">Coiled coil</keyword>
<evidence type="ECO:0000256" key="2">
    <source>
        <dbReference type="ARBA" id="ARBA00004496"/>
    </source>
</evidence>
<dbReference type="InterPro" id="IPR045153">
    <property type="entry name" value="Est1/Ebs1-like"/>
</dbReference>
<keyword evidence="3" id="KW-0963">Cytoplasm</keyword>
<evidence type="ECO:0008006" key="13">
    <source>
        <dbReference type="Google" id="ProtNLM"/>
    </source>
</evidence>
<comment type="subcellular location">
    <subcellularLocation>
        <location evidence="2">Cytoplasm</location>
    </subcellularLocation>
    <subcellularLocation>
        <location evidence="1">Nucleus</location>
    </subcellularLocation>
</comment>
<organism evidence="11 12">
    <name type="scientific">Sinanodonta woodiana</name>
    <name type="common">Chinese pond mussel</name>
    <name type="synonym">Anodonta woodiana</name>
    <dbReference type="NCBI Taxonomy" id="1069815"/>
    <lineage>
        <taxon>Eukaryota</taxon>
        <taxon>Metazoa</taxon>
        <taxon>Spiralia</taxon>
        <taxon>Lophotrochozoa</taxon>
        <taxon>Mollusca</taxon>
        <taxon>Bivalvia</taxon>
        <taxon>Autobranchia</taxon>
        <taxon>Heteroconchia</taxon>
        <taxon>Palaeoheterodonta</taxon>
        <taxon>Unionida</taxon>
        <taxon>Unionoidea</taxon>
        <taxon>Unionidae</taxon>
        <taxon>Unioninae</taxon>
        <taxon>Sinanodonta</taxon>
    </lineage>
</organism>
<feature type="domain" description="Telomerase activating protein Est1-like N-terminal" evidence="9">
    <location>
        <begin position="76"/>
        <end position="191"/>
    </location>
</feature>
<comment type="caution">
    <text evidence="11">The sequence shown here is derived from an EMBL/GenBank/DDBJ whole genome shotgun (WGS) entry which is preliminary data.</text>
</comment>
<dbReference type="Pfam" id="PF13638">
    <property type="entry name" value="PIN_4"/>
    <property type="match status" value="1"/>
</dbReference>
<dbReference type="GO" id="GO:0000184">
    <property type="term" value="P:nuclear-transcribed mRNA catabolic process, nonsense-mediated decay"/>
    <property type="evidence" value="ECO:0007669"/>
    <property type="project" value="UniProtKB-KW"/>
</dbReference>
<dbReference type="GO" id="GO:0005634">
    <property type="term" value="C:nucleus"/>
    <property type="evidence" value="ECO:0007669"/>
    <property type="project" value="UniProtKB-SubCell"/>
</dbReference>
<proteinExistence type="predicted"/>
<evidence type="ECO:0000256" key="3">
    <source>
        <dbReference type="ARBA" id="ARBA00022490"/>
    </source>
</evidence>
<dbReference type="AlphaFoldDB" id="A0ABD3VZL2"/>
<dbReference type="PANTHER" id="PTHR15696">
    <property type="entry name" value="SMG-7 SUPPRESSOR WITH MORPHOLOGICAL EFFECT ON GENITALIA PROTEIN 7"/>
    <property type="match status" value="1"/>
</dbReference>
<feature type="compositionally biased region" description="Basic residues" evidence="7">
    <location>
        <begin position="460"/>
        <end position="477"/>
    </location>
</feature>
<feature type="domain" description="PIN" evidence="10">
    <location>
        <begin position="925"/>
        <end position="1044"/>
    </location>
</feature>
<reference evidence="11 12" key="1">
    <citation type="submission" date="2024-11" db="EMBL/GenBank/DDBJ databases">
        <title>Chromosome-level genome assembly of the freshwater bivalve Anodonta woodiana.</title>
        <authorList>
            <person name="Chen X."/>
        </authorList>
    </citation>
    <scope>NUCLEOTIDE SEQUENCE [LARGE SCALE GENOMIC DNA]</scope>
    <source>
        <strain evidence="11">MN2024</strain>
        <tissue evidence="11">Gills</tissue>
    </source>
</reference>
<protein>
    <recommendedName>
        <fullName evidence="13">Protein SMG5</fullName>
    </recommendedName>
</protein>
<evidence type="ECO:0000256" key="5">
    <source>
        <dbReference type="ARBA" id="ARBA00023242"/>
    </source>
</evidence>
<evidence type="ECO:0000313" key="12">
    <source>
        <dbReference type="Proteomes" id="UP001634394"/>
    </source>
</evidence>
<dbReference type="PANTHER" id="PTHR15696:SF7">
    <property type="entry name" value="NONSENSE-MEDIATED MRNA DECAY FACTOR"/>
    <property type="match status" value="1"/>
</dbReference>
<evidence type="ECO:0000259" key="9">
    <source>
        <dbReference type="Pfam" id="PF10374"/>
    </source>
</evidence>
<dbReference type="InterPro" id="IPR019458">
    <property type="entry name" value="Est1-like_N"/>
</dbReference>
<sequence length="1085" mass="124653">MKKAVSKSNEIKPDLDKAKKVYRVAVEAIRRLNDSLKQKKAYRDVFLQEAVGLRNKLKEYCERLMFYNPTEYGRMAEEVLWRKVFYDIIQLVKKNRKHVRPGSSLEVAYRTHLSAASGYYYHLLFRLQYEFSLKLDNQLDFPLIPDHKAGRNWRSSRKKNDVTPNVQEWALKACHRCLVCLGDIARYQQDFDGGYSTSTAERFYQQAIALFPEIGMPHNQLGTLAGSWYFHCEAAYHYMRCMVCVESFDGAEANLQRLFEKNQRRLQDFKQTPNVSDPEEKCYYDLKFFFVHFLNLLKIFFDNSKVYDSAEIQECCQTTLQSFNLCMFYEPVIYNENSDEENIPYMDDDIVYKIVVICMATIHLLQKRGSRQVTAATAFLLALFSHILNHAVLRLQGALYEKENPNKLLQNANRYEPADDDTESDTCERRPDRLTQYGDLHSPKQIKEEYKYRENEASQKKKTRPNRLRRLRRRRQRVSSDDSEENSETSDVSDLSEGSHGEDQNSFISDESDDDLVSYFNSESEISDVDSQDLDHESKTEPSKPHLPSENQDQSSSEFKSALFPNSSDIAGSHIWSSIKDSDSLAHFSSELFSSSVSFLGHNFKLSPQTFNQYEKDAEEFENCKDVIQGKKEVSVPPGFATTMEAKHVAEITHKLVNFVIETDTEASIIPTDAEQSMFTETEVDDLSGDSSSTKDDSGCDEVDQDLLHIQNVIEVMQSEGLLPVVKIMCDWMNCNSGVIRTCAQSSQSVWCRLSVLLNILPSESLLAKHDQCWLEELKMVMLNVSSVEWKQVIPLREDISLLQFSPLEEAHSSIDFNIKMSGRLTDVQESFLRSCCLRHFGFVLSTLEGLHFLYQEDKNMFIGPTQPTNQEENEQDAMERMADEESRRNQLMKDMAQLRLQAEVSQLEGSLQTSDQAVFPPYLIPDTSTLCTTLPLIRQLIQINRSIIVIPLAVIDTLDFQKKESTGAREAIRWLESEFRKGNRCIRAQKSSEKLHGGVPRNMKKKNRETWCILEILNCAQYLAQQGGDLGSESMVTILSTSDYSTEQHQLVQQGLNNSKQDGVVVENISIFINKWKSLLKSKG</sequence>
<feature type="compositionally biased region" description="Basic and acidic residues" evidence="7">
    <location>
        <begin position="533"/>
        <end position="544"/>
    </location>
</feature>
<dbReference type="InterPro" id="IPR011990">
    <property type="entry name" value="TPR-like_helical_dom_sf"/>
</dbReference>
<dbReference type="Pfam" id="PF10374">
    <property type="entry name" value="EST1"/>
    <property type="match status" value="1"/>
</dbReference>
<keyword evidence="12" id="KW-1185">Reference proteome</keyword>
<accession>A0ABD3VZL2</accession>
<dbReference type="CDD" id="cd09884">
    <property type="entry name" value="PIN_Smg5-like"/>
    <property type="match status" value="1"/>
</dbReference>
<name>A0ABD3VZL2_SINWO</name>
<evidence type="ECO:0000313" key="11">
    <source>
        <dbReference type="EMBL" id="KAL3865780.1"/>
    </source>
</evidence>
<dbReference type="Gene3D" id="3.40.50.1010">
    <property type="entry name" value="5'-nuclease"/>
    <property type="match status" value="1"/>
</dbReference>
<evidence type="ECO:0000256" key="4">
    <source>
        <dbReference type="ARBA" id="ARBA00023161"/>
    </source>
</evidence>
<evidence type="ECO:0000256" key="7">
    <source>
        <dbReference type="SAM" id="MobiDB-lite"/>
    </source>
</evidence>
<dbReference type="GO" id="GO:0005737">
    <property type="term" value="C:cytoplasm"/>
    <property type="evidence" value="ECO:0007669"/>
    <property type="project" value="UniProtKB-SubCell"/>
</dbReference>
<keyword evidence="5" id="KW-0539">Nucleus</keyword>
<dbReference type="Pfam" id="PF10373">
    <property type="entry name" value="EST1_DNA_bind"/>
    <property type="match status" value="2"/>
</dbReference>
<feature type="compositionally biased region" description="Polar residues" evidence="7">
    <location>
        <begin position="549"/>
        <end position="560"/>
    </location>
</feature>
<feature type="compositionally biased region" description="Basic and acidic residues" evidence="7">
    <location>
        <begin position="441"/>
        <end position="459"/>
    </location>
</feature>
<dbReference type="InterPro" id="IPR002716">
    <property type="entry name" value="PIN_dom"/>
</dbReference>
<dbReference type="SUPFAM" id="SSF48452">
    <property type="entry name" value="TPR-like"/>
    <property type="match status" value="1"/>
</dbReference>
<evidence type="ECO:0000256" key="6">
    <source>
        <dbReference type="SAM" id="Coils"/>
    </source>
</evidence>
<keyword evidence="4" id="KW-0866">Nonsense-mediated mRNA decay</keyword>
<dbReference type="Proteomes" id="UP001634394">
    <property type="component" value="Unassembled WGS sequence"/>
</dbReference>
<dbReference type="EMBL" id="JBJQND010000009">
    <property type="protein sequence ID" value="KAL3865780.1"/>
    <property type="molecule type" value="Genomic_DNA"/>
</dbReference>
<evidence type="ECO:0000259" key="10">
    <source>
        <dbReference type="Pfam" id="PF13638"/>
    </source>
</evidence>
<evidence type="ECO:0000256" key="1">
    <source>
        <dbReference type="ARBA" id="ARBA00004123"/>
    </source>
</evidence>
<gene>
    <name evidence="11" type="ORF">ACJMK2_043135</name>
</gene>
<feature type="region of interest" description="Disordered" evidence="7">
    <location>
        <begin position="409"/>
        <end position="511"/>
    </location>
</feature>
<evidence type="ECO:0000259" key="8">
    <source>
        <dbReference type="Pfam" id="PF10373"/>
    </source>
</evidence>
<feature type="domain" description="DNA/RNA-binding" evidence="8">
    <location>
        <begin position="718"/>
        <end position="811"/>
    </location>
</feature>
<dbReference type="Gene3D" id="1.25.40.10">
    <property type="entry name" value="Tetratricopeptide repeat domain"/>
    <property type="match status" value="1"/>
</dbReference>